<organism evidence="1 2">
    <name type="scientific">Antarctobacter heliothermus</name>
    <dbReference type="NCBI Taxonomy" id="74033"/>
    <lineage>
        <taxon>Bacteria</taxon>
        <taxon>Pseudomonadati</taxon>
        <taxon>Pseudomonadota</taxon>
        <taxon>Alphaproteobacteria</taxon>
        <taxon>Rhodobacterales</taxon>
        <taxon>Roseobacteraceae</taxon>
        <taxon>Antarctobacter</taxon>
    </lineage>
</organism>
<evidence type="ECO:0000313" key="1">
    <source>
        <dbReference type="EMBL" id="SNS44790.1"/>
    </source>
</evidence>
<protein>
    <recommendedName>
        <fullName evidence="3">Homeodomain-like domain-containing protein</fullName>
    </recommendedName>
</protein>
<name>A0A239EJ44_9RHOB</name>
<proteinExistence type="predicted"/>
<dbReference type="SUPFAM" id="SSF46689">
    <property type="entry name" value="Homeodomain-like"/>
    <property type="match status" value="1"/>
</dbReference>
<dbReference type="OrthoDB" id="7745435at2"/>
<dbReference type="InterPro" id="IPR009057">
    <property type="entry name" value="Homeodomain-like_sf"/>
</dbReference>
<evidence type="ECO:0000313" key="2">
    <source>
        <dbReference type="Proteomes" id="UP000198440"/>
    </source>
</evidence>
<dbReference type="EMBL" id="FZON01000015">
    <property type="protein sequence ID" value="SNS44790.1"/>
    <property type="molecule type" value="Genomic_DNA"/>
</dbReference>
<gene>
    <name evidence="1" type="ORF">SAMN04488078_101565</name>
</gene>
<dbReference type="AlphaFoldDB" id="A0A239EJ44"/>
<reference evidence="1 2" key="1">
    <citation type="submission" date="2017-06" db="EMBL/GenBank/DDBJ databases">
        <authorList>
            <person name="Kim H.J."/>
            <person name="Triplett B.A."/>
        </authorList>
    </citation>
    <scope>NUCLEOTIDE SEQUENCE [LARGE SCALE GENOMIC DNA]</scope>
    <source>
        <strain evidence="1 2">DSM 11445</strain>
    </source>
</reference>
<sequence length="116" mass="12056">MAAPMAERDEIIALARQGNPPREIAARMGLDANTVSCLLSYERRKGADIPHAPPGSGRIGRTRFVICDPPAGLREALAPHAAARGMSISELSGALLLAITRDDLVDAGLDDGGADA</sequence>
<evidence type="ECO:0008006" key="3">
    <source>
        <dbReference type="Google" id="ProtNLM"/>
    </source>
</evidence>
<accession>A0A239EJ44</accession>
<dbReference type="Proteomes" id="UP000198440">
    <property type="component" value="Unassembled WGS sequence"/>
</dbReference>
<dbReference type="RefSeq" id="WP_089277736.1">
    <property type="nucleotide sequence ID" value="NZ_FZON01000015.1"/>
</dbReference>